<evidence type="ECO:0000313" key="1">
    <source>
        <dbReference type="EMBL" id="RAL52302.1"/>
    </source>
</evidence>
<dbReference type="Proteomes" id="UP000249390">
    <property type="component" value="Unassembled WGS sequence"/>
</dbReference>
<comment type="caution">
    <text evidence="1">The sequence shown here is derived from an EMBL/GenBank/DDBJ whole genome shotgun (WGS) entry which is preliminary data.</text>
</comment>
<gene>
    <name evidence="1" type="ORF">DM860_016151</name>
</gene>
<proteinExistence type="predicted"/>
<sequence>MTRPVSWRGNPDFAAMAARAFRFVTLRSRSGPQRLGETIITVCLIVNLRSFWCLQPWDRKRLEFMRLSSPITEKNYDTWALFGSNE</sequence>
<accession>A0A328E2Q8</accession>
<reference evidence="1 2" key="1">
    <citation type="submission" date="2018-06" db="EMBL/GenBank/DDBJ databases">
        <title>The Genome of Cuscuta australis (Dodder) Provides Insight into the Evolution of Plant Parasitism.</title>
        <authorList>
            <person name="Liu H."/>
        </authorList>
    </citation>
    <scope>NUCLEOTIDE SEQUENCE [LARGE SCALE GENOMIC DNA]</scope>
    <source>
        <strain evidence="2">cv. Yunnan</strain>
        <tissue evidence="1">Vines</tissue>
    </source>
</reference>
<organism evidence="1 2">
    <name type="scientific">Cuscuta australis</name>
    <dbReference type="NCBI Taxonomy" id="267555"/>
    <lineage>
        <taxon>Eukaryota</taxon>
        <taxon>Viridiplantae</taxon>
        <taxon>Streptophyta</taxon>
        <taxon>Embryophyta</taxon>
        <taxon>Tracheophyta</taxon>
        <taxon>Spermatophyta</taxon>
        <taxon>Magnoliopsida</taxon>
        <taxon>eudicotyledons</taxon>
        <taxon>Gunneridae</taxon>
        <taxon>Pentapetalae</taxon>
        <taxon>asterids</taxon>
        <taxon>lamiids</taxon>
        <taxon>Solanales</taxon>
        <taxon>Convolvulaceae</taxon>
        <taxon>Cuscuteae</taxon>
        <taxon>Cuscuta</taxon>
        <taxon>Cuscuta subgen. Grammica</taxon>
        <taxon>Cuscuta sect. Cleistogrammica</taxon>
    </lineage>
</organism>
<name>A0A328E2Q8_9ASTE</name>
<dbReference type="EMBL" id="NQVE01000035">
    <property type="protein sequence ID" value="RAL52302.1"/>
    <property type="molecule type" value="Genomic_DNA"/>
</dbReference>
<protein>
    <submittedName>
        <fullName evidence="1">Uncharacterized protein</fullName>
    </submittedName>
</protein>
<evidence type="ECO:0000313" key="2">
    <source>
        <dbReference type="Proteomes" id="UP000249390"/>
    </source>
</evidence>
<dbReference type="AlphaFoldDB" id="A0A328E2Q8"/>
<keyword evidence="2" id="KW-1185">Reference proteome</keyword>